<sequence length="204" mass="23552">MTLQDFITNNNLSAHDNLVDNIWNSTFPVEEKIALSLEWNAINPSYHTLTTLWLRYNVSGQASRSSNEKIYAGYQCQLSISEQDLSGSTEYSLHFDIFEDPEKATHAWTYFTGNNPSRKFIKVMLANSGPVRSHLKYTFYEGLLNDVDYHFHIHISISRSRFDTTTEKFQARDILFKLNLDDQRNKINESGHPTFADVALYLKG</sequence>
<dbReference type="AlphaFoldDB" id="A0A364XU10"/>
<reference evidence="1 2" key="1">
    <citation type="submission" date="2018-06" db="EMBL/GenBank/DDBJ databases">
        <title>Chryseolinea flavus sp. nov., a member of the phylum Bacteroidetes isolated from soil.</title>
        <authorList>
            <person name="Li Y."/>
            <person name="Wang J."/>
        </authorList>
    </citation>
    <scope>NUCLEOTIDE SEQUENCE [LARGE SCALE GENOMIC DNA]</scope>
    <source>
        <strain evidence="1 2">SDU1-6</strain>
    </source>
</reference>
<comment type="caution">
    <text evidence="1">The sequence shown here is derived from an EMBL/GenBank/DDBJ whole genome shotgun (WGS) entry which is preliminary data.</text>
</comment>
<evidence type="ECO:0000313" key="1">
    <source>
        <dbReference type="EMBL" id="RAV97798.1"/>
    </source>
</evidence>
<organism evidence="1 2">
    <name type="scientific">Pseudochryseolinea flava</name>
    <dbReference type="NCBI Taxonomy" id="2059302"/>
    <lineage>
        <taxon>Bacteria</taxon>
        <taxon>Pseudomonadati</taxon>
        <taxon>Bacteroidota</taxon>
        <taxon>Cytophagia</taxon>
        <taxon>Cytophagales</taxon>
        <taxon>Fulvivirgaceae</taxon>
        <taxon>Pseudochryseolinea</taxon>
    </lineage>
</organism>
<gene>
    <name evidence="1" type="ORF">DQQ10_26870</name>
</gene>
<dbReference type="EMBL" id="QMFY01000027">
    <property type="protein sequence ID" value="RAV97798.1"/>
    <property type="molecule type" value="Genomic_DNA"/>
</dbReference>
<protein>
    <submittedName>
        <fullName evidence="1">Uncharacterized protein</fullName>
    </submittedName>
</protein>
<name>A0A364XU10_9BACT</name>
<dbReference type="RefSeq" id="WP_112750049.1">
    <property type="nucleotide sequence ID" value="NZ_QMFY01000027.1"/>
</dbReference>
<accession>A0A364XU10</accession>
<dbReference type="Proteomes" id="UP000251889">
    <property type="component" value="Unassembled WGS sequence"/>
</dbReference>
<proteinExistence type="predicted"/>
<keyword evidence="2" id="KW-1185">Reference proteome</keyword>
<evidence type="ECO:0000313" key="2">
    <source>
        <dbReference type="Proteomes" id="UP000251889"/>
    </source>
</evidence>